<evidence type="ECO:0000313" key="2">
    <source>
        <dbReference type="Proteomes" id="UP000011661"/>
    </source>
</evidence>
<dbReference type="Proteomes" id="UP000011661">
    <property type="component" value="Unassembled WGS sequence"/>
</dbReference>
<dbReference type="InterPro" id="IPR018775">
    <property type="entry name" value="RlaP"/>
</dbReference>
<dbReference type="Pfam" id="PF10127">
    <property type="entry name" value="RlaP"/>
    <property type="match status" value="1"/>
</dbReference>
<comment type="caution">
    <text evidence="1">The sequence shown here is derived from an EMBL/GenBank/DDBJ whole genome shotgun (WGS) entry which is preliminary data.</text>
</comment>
<dbReference type="STRING" id="1230460.C495_05472"/>
<reference evidence="1 2" key="1">
    <citation type="journal article" date="2014" name="PLoS Genet.">
        <title>Phylogenetically driven sequencing of extremely halophilic archaea reveals strategies for static and dynamic osmo-response.</title>
        <authorList>
            <person name="Becker E.A."/>
            <person name="Seitzer P.M."/>
            <person name="Tritt A."/>
            <person name="Larsen D."/>
            <person name="Krusor M."/>
            <person name="Yao A.I."/>
            <person name="Wu D."/>
            <person name="Madern D."/>
            <person name="Eisen J.A."/>
            <person name="Darling A.E."/>
            <person name="Facciotti M.T."/>
        </authorList>
    </citation>
    <scope>NUCLEOTIDE SEQUENCE [LARGE SCALE GENOMIC DNA]</scope>
    <source>
        <strain evidence="1 2">JCM 14089</strain>
    </source>
</reference>
<dbReference type="PANTHER" id="PTHR34817:SF2">
    <property type="entry name" value="NUCLEOTIDYLTRANSFERASE"/>
    <property type="match status" value="1"/>
</dbReference>
<dbReference type="AlphaFoldDB" id="L9WEA4"/>
<dbReference type="eggNOG" id="arCOG02105">
    <property type="taxonomic scope" value="Archaea"/>
</dbReference>
<evidence type="ECO:0000313" key="1">
    <source>
        <dbReference type="EMBL" id="ELY47682.1"/>
    </source>
</evidence>
<dbReference type="SUPFAM" id="SSF81301">
    <property type="entry name" value="Nucleotidyltransferase"/>
    <property type="match status" value="1"/>
</dbReference>
<dbReference type="EMBL" id="AOHX01000026">
    <property type="protein sequence ID" value="ELY47682.1"/>
    <property type="molecule type" value="Genomic_DNA"/>
</dbReference>
<keyword evidence="2" id="KW-1185">Reference proteome</keyword>
<dbReference type="PATRIC" id="fig|1230460.4.peg.1114"/>
<protein>
    <submittedName>
        <fullName evidence="1">Nucleotidyltransferase</fullName>
    </submittedName>
</protein>
<sequence length="320" mass="35802">MVRPLLLLPPERSSIASVPTHVFDAVDDTLVTLESEYDVTVALAVARGSHAWGAASPDSDYDVGIVFVPTELCQYAHLRGPTETINREYDEIDVQGWDVRTFAGLLADSNEGAIDVLRSPIRYRTVYDPADLATYLERTYNPMELYHTWRGIATSNYRKYISHHLVRSDDDLFPIVEVLEDAYVVDTDDGPMTIAADDERFTETQTKPTVKRNLTITRAAMSARYLQATGERDGHELPALEFERFLTEQAPAVFDADRIERARDLLERKRAGEGGATVGDAVGREFAHPPREIDPAIHARDGPEIERLDEFIDGLIAAVQ</sequence>
<accession>L9WEA4</accession>
<keyword evidence="1" id="KW-0808">Transferase</keyword>
<dbReference type="PANTHER" id="PTHR34817">
    <property type="entry name" value="NUCLEOTIDYLTRANSFERASE"/>
    <property type="match status" value="1"/>
</dbReference>
<name>L9WEA4_9EURY</name>
<organism evidence="1 2">
    <name type="scientific">Natronorubrum sulfidifaciens JCM 14089</name>
    <dbReference type="NCBI Taxonomy" id="1230460"/>
    <lineage>
        <taxon>Archaea</taxon>
        <taxon>Methanobacteriati</taxon>
        <taxon>Methanobacteriota</taxon>
        <taxon>Stenosarchaea group</taxon>
        <taxon>Halobacteria</taxon>
        <taxon>Halobacteriales</taxon>
        <taxon>Natrialbaceae</taxon>
        <taxon>Natronorubrum</taxon>
    </lineage>
</organism>
<dbReference type="GO" id="GO:0016740">
    <property type="term" value="F:transferase activity"/>
    <property type="evidence" value="ECO:0007669"/>
    <property type="project" value="UniProtKB-KW"/>
</dbReference>
<gene>
    <name evidence="1" type="ORF">C495_05472</name>
</gene>
<dbReference type="RefSeq" id="WP_008160737.1">
    <property type="nucleotide sequence ID" value="NZ_AOHX01000026.1"/>
</dbReference>
<dbReference type="InterPro" id="IPR043519">
    <property type="entry name" value="NT_sf"/>
</dbReference>
<proteinExistence type="predicted"/>